<dbReference type="AlphaFoldDB" id="A0A3S4Q5K1"/>
<proteinExistence type="predicted"/>
<evidence type="ECO:0000313" key="1">
    <source>
        <dbReference type="EMBL" id="RWR99060.1"/>
    </source>
</evidence>
<reference evidence="1 2" key="1">
    <citation type="journal article" date="2018" name="Gigascience">
        <title>Genomes of trombidid mites reveal novel predicted allergens and laterally-transferred genes associated with secondary metabolism.</title>
        <authorList>
            <person name="Dong X."/>
            <person name="Chaisiri K."/>
            <person name="Xia D."/>
            <person name="Armstrong S.D."/>
            <person name="Fang Y."/>
            <person name="Donnelly M.J."/>
            <person name="Kadowaki T."/>
            <person name="McGarry J.W."/>
            <person name="Darby A.C."/>
            <person name="Makepeace B.L."/>
        </authorList>
    </citation>
    <scope>NUCLEOTIDE SEQUENCE [LARGE SCALE GENOMIC DNA]</scope>
    <source>
        <strain evidence="1">UoL-WK</strain>
    </source>
</reference>
<keyword evidence="2" id="KW-1185">Reference proteome</keyword>
<gene>
    <name evidence="1" type="ORF">B4U79_07115</name>
</gene>
<organism evidence="1 2">
    <name type="scientific">Dinothrombium tinctorium</name>
    <dbReference type="NCBI Taxonomy" id="1965070"/>
    <lineage>
        <taxon>Eukaryota</taxon>
        <taxon>Metazoa</taxon>
        <taxon>Ecdysozoa</taxon>
        <taxon>Arthropoda</taxon>
        <taxon>Chelicerata</taxon>
        <taxon>Arachnida</taxon>
        <taxon>Acari</taxon>
        <taxon>Acariformes</taxon>
        <taxon>Trombidiformes</taxon>
        <taxon>Prostigmata</taxon>
        <taxon>Anystina</taxon>
        <taxon>Parasitengona</taxon>
        <taxon>Trombidioidea</taxon>
        <taxon>Trombidiidae</taxon>
        <taxon>Dinothrombium</taxon>
    </lineage>
</organism>
<name>A0A3S4Q5K1_9ACAR</name>
<dbReference type="Proteomes" id="UP000285301">
    <property type="component" value="Unassembled WGS sequence"/>
</dbReference>
<sequence length="293" mass="33016">VDSWNNWWSSVPSNPWLFAGKLEPIINLIPDGPKKEAMKVAFNVYLDKAYLTEIQRLLYSFLNKGKVGEERALQFLNRANALISQLIPDHNAVEALGSEVEKFITVPEWFLTRTQLCYQWYPDGDGGQCSAPSRTLCANPNSQTTYYRDDTDNRGGGCRMKWAIISPTSEPWFKNVQICFRWHPDGDGGQCGGGAPREMCSPVGSYTTEYRDDTDRRGGGCQMSWRLLVPADSPGWMLNTKLCFYWYPDGDGGQCAASDRTLCAVANQWTAYYRDDTDNRSGGCQMSWGLKTD</sequence>
<protein>
    <submittedName>
        <fullName evidence="1">Perivitellin-2 67 kDa subunit-like protein</fullName>
    </submittedName>
</protein>
<feature type="non-terminal residue" evidence="1">
    <location>
        <position position="293"/>
    </location>
</feature>
<comment type="caution">
    <text evidence="1">The sequence shown here is derived from an EMBL/GenBank/DDBJ whole genome shotgun (WGS) entry which is preliminary data.</text>
</comment>
<dbReference type="STRING" id="1965070.A0A3S4Q5K1"/>
<dbReference type="EMBL" id="NCKU01017081">
    <property type="protein sequence ID" value="RWR99060.1"/>
    <property type="molecule type" value="Genomic_DNA"/>
</dbReference>
<accession>A0A3S4Q5K1</accession>
<dbReference type="OrthoDB" id="6499331at2759"/>
<evidence type="ECO:0000313" key="2">
    <source>
        <dbReference type="Proteomes" id="UP000285301"/>
    </source>
</evidence>
<feature type="non-terminal residue" evidence="1">
    <location>
        <position position="1"/>
    </location>
</feature>